<dbReference type="GO" id="GO:0030515">
    <property type="term" value="F:snoRNA binding"/>
    <property type="evidence" value="ECO:0007669"/>
    <property type="project" value="TreeGrafter"/>
</dbReference>
<accession>A0A0D2P1Y7</accession>
<proteinExistence type="inferred from homology"/>
<name>A0A0D2P1Y7_HYPSF</name>
<organism evidence="2 3">
    <name type="scientific">Hypholoma sublateritium (strain FD-334 SS-4)</name>
    <dbReference type="NCBI Taxonomy" id="945553"/>
    <lineage>
        <taxon>Eukaryota</taxon>
        <taxon>Fungi</taxon>
        <taxon>Dikarya</taxon>
        <taxon>Basidiomycota</taxon>
        <taxon>Agaricomycotina</taxon>
        <taxon>Agaricomycetes</taxon>
        <taxon>Agaricomycetidae</taxon>
        <taxon>Agaricales</taxon>
        <taxon>Agaricineae</taxon>
        <taxon>Strophariaceae</taxon>
        <taxon>Hypholoma</taxon>
    </lineage>
</organism>
<dbReference type="GO" id="GO:0034455">
    <property type="term" value="C:t-UTP complex"/>
    <property type="evidence" value="ECO:0007669"/>
    <property type="project" value="TreeGrafter"/>
</dbReference>
<dbReference type="EMBL" id="KN817534">
    <property type="protein sequence ID" value="KJA24974.1"/>
    <property type="molecule type" value="Genomic_DNA"/>
</dbReference>
<keyword evidence="1" id="KW-0698">rRNA processing</keyword>
<sequence length="223" mass="24601">MSSLATQLAQTSSLNASLLVDRSRRKVTLSYLFTGREADQHDVEAIHALGVNSLIHLSAIHPGHRSHAAADGGGLEEAEELNKTLEEFLWLLSPYLLEPPTGKIIEWLVRIFRVHEFNVEAVLPLFLPKHESPHFAKLVTILSIKPNSTWSFLIPYKSAAQNVPRASLVTEMLKNTDVARFVALLLPIALKKGVTNPVLTAFNAATLHDFIKRSKSLTEGTVA</sequence>
<dbReference type="STRING" id="945553.A0A0D2P1Y7"/>
<dbReference type="AlphaFoldDB" id="A0A0D2P1Y7"/>
<dbReference type="PANTHER" id="PTHR13457:SF1">
    <property type="entry name" value="HEAT REPEAT-CONTAINING PROTEIN 1"/>
    <property type="match status" value="1"/>
</dbReference>
<comment type="subcellular location">
    <subcellularLocation>
        <location evidence="1">Nucleus</location>
        <location evidence="1">Nucleolus</location>
    </subcellularLocation>
</comment>
<dbReference type="OMA" id="TSSHCCR"/>
<evidence type="ECO:0000313" key="3">
    <source>
        <dbReference type="Proteomes" id="UP000054270"/>
    </source>
</evidence>
<reference evidence="3" key="1">
    <citation type="submission" date="2014-04" db="EMBL/GenBank/DDBJ databases">
        <title>Evolutionary Origins and Diversification of the Mycorrhizal Mutualists.</title>
        <authorList>
            <consortium name="DOE Joint Genome Institute"/>
            <consortium name="Mycorrhizal Genomics Consortium"/>
            <person name="Kohler A."/>
            <person name="Kuo A."/>
            <person name="Nagy L.G."/>
            <person name="Floudas D."/>
            <person name="Copeland A."/>
            <person name="Barry K.W."/>
            <person name="Cichocki N."/>
            <person name="Veneault-Fourrey C."/>
            <person name="LaButti K."/>
            <person name="Lindquist E.A."/>
            <person name="Lipzen A."/>
            <person name="Lundell T."/>
            <person name="Morin E."/>
            <person name="Murat C."/>
            <person name="Riley R."/>
            <person name="Ohm R."/>
            <person name="Sun H."/>
            <person name="Tunlid A."/>
            <person name="Henrissat B."/>
            <person name="Grigoriev I.V."/>
            <person name="Hibbett D.S."/>
            <person name="Martin F."/>
        </authorList>
    </citation>
    <scope>NUCLEOTIDE SEQUENCE [LARGE SCALE GENOMIC DNA]</scope>
    <source>
        <strain evidence="3">FD-334 SS-4</strain>
    </source>
</reference>
<dbReference type="InterPro" id="IPR040191">
    <property type="entry name" value="UTP10"/>
</dbReference>
<dbReference type="Proteomes" id="UP000054270">
    <property type="component" value="Unassembled WGS sequence"/>
</dbReference>
<keyword evidence="1" id="KW-0687">Ribonucleoprotein</keyword>
<comment type="subunit">
    <text evidence="1">Component of the ribosomal small subunit (SSU) processome.</text>
</comment>
<protein>
    <recommendedName>
        <fullName evidence="1">U3 small nucleolar RNA-associated protein 10</fullName>
    </recommendedName>
</protein>
<comment type="function">
    <text evidence="1">Involved in nucleolar processing of pre-18S ribosomal RNA.</text>
</comment>
<gene>
    <name evidence="2" type="ORF">HYPSUDRAFT_200217</name>
</gene>
<keyword evidence="3" id="KW-1185">Reference proteome</keyword>
<dbReference type="OrthoDB" id="31183at2759"/>
<dbReference type="GO" id="GO:0045943">
    <property type="term" value="P:positive regulation of transcription by RNA polymerase I"/>
    <property type="evidence" value="ECO:0007669"/>
    <property type="project" value="TreeGrafter"/>
</dbReference>
<dbReference type="GO" id="GO:0000462">
    <property type="term" value="P:maturation of SSU-rRNA from tricistronic rRNA transcript (SSU-rRNA, 5.8S rRNA, LSU-rRNA)"/>
    <property type="evidence" value="ECO:0007669"/>
    <property type="project" value="TreeGrafter"/>
</dbReference>
<comment type="similarity">
    <text evidence="1">Belongs to the HEATR1/UTP10 family.</text>
</comment>
<keyword evidence="1" id="KW-0539">Nucleus</keyword>
<dbReference type="GO" id="GO:0030686">
    <property type="term" value="C:90S preribosome"/>
    <property type="evidence" value="ECO:0007669"/>
    <property type="project" value="TreeGrafter"/>
</dbReference>
<dbReference type="PANTHER" id="PTHR13457">
    <property type="entry name" value="BAP28"/>
    <property type="match status" value="1"/>
</dbReference>
<evidence type="ECO:0000256" key="1">
    <source>
        <dbReference type="RuleBase" id="RU367065"/>
    </source>
</evidence>
<evidence type="ECO:0000313" key="2">
    <source>
        <dbReference type="EMBL" id="KJA24974.1"/>
    </source>
</evidence>
<dbReference type="GO" id="GO:0032040">
    <property type="term" value="C:small-subunit processome"/>
    <property type="evidence" value="ECO:0007669"/>
    <property type="project" value="TreeGrafter"/>
</dbReference>
<keyword evidence="1" id="KW-0690">Ribosome biogenesis</keyword>